<dbReference type="InterPro" id="IPR011078">
    <property type="entry name" value="PyrdxlP_homeostasis"/>
</dbReference>
<gene>
    <name evidence="6" type="ORF">H9862_08520</name>
</gene>
<comment type="similarity">
    <text evidence="2 4">Belongs to the pyridoxal phosphate-binding protein YggS/PROSC family.</text>
</comment>
<evidence type="ECO:0000259" key="5">
    <source>
        <dbReference type="Pfam" id="PF01168"/>
    </source>
</evidence>
<reference evidence="6" key="1">
    <citation type="journal article" date="2021" name="PeerJ">
        <title>Extensive microbial diversity within the chicken gut microbiome revealed by metagenomics and culture.</title>
        <authorList>
            <person name="Gilroy R."/>
            <person name="Ravi A."/>
            <person name="Getino M."/>
            <person name="Pursley I."/>
            <person name="Horton D.L."/>
            <person name="Alikhan N.F."/>
            <person name="Baker D."/>
            <person name="Gharbi K."/>
            <person name="Hall N."/>
            <person name="Watson M."/>
            <person name="Adriaenssens E.M."/>
            <person name="Foster-Nyarko E."/>
            <person name="Jarju S."/>
            <person name="Secka A."/>
            <person name="Antonio M."/>
            <person name="Oren A."/>
            <person name="Chaudhuri R.R."/>
            <person name="La Ragione R."/>
            <person name="Hildebrand F."/>
            <person name="Pallen M.J."/>
        </authorList>
    </citation>
    <scope>NUCLEOTIDE SEQUENCE</scope>
    <source>
        <strain evidence="6">14975</strain>
    </source>
</reference>
<dbReference type="CDD" id="cd00635">
    <property type="entry name" value="PLPDE_III_YBL036c_like"/>
    <property type="match status" value="1"/>
</dbReference>
<dbReference type="InterPro" id="IPR029066">
    <property type="entry name" value="PLP-binding_barrel"/>
</dbReference>
<dbReference type="PANTHER" id="PTHR10146">
    <property type="entry name" value="PROLINE SYNTHETASE CO-TRANSCRIBED BACTERIAL HOMOLOG PROTEIN"/>
    <property type="match status" value="1"/>
</dbReference>
<comment type="cofactor">
    <cofactor evidence="3">
        <name>pyridoxal 5'-phosphate</name>
        <dbReference type="ChEBI" id="CHEBI:597326"/>
    </cofactor>
</comment>
<dbReference type="SUPFAM" id="SSF51419">
    <property type="entry name" value="PLP-binding barrel"/>
    <property type="match status" value="1"/>
</dbReference>
<reference evidence="6" key="2">
    <citation type="submission" date="2021-04" db="EMBL/GenBank/DDBJ databases">
        <authorList>
            <person name="Gilroy R."/>
        </authorList>
    </citation>
    <scope>NUCLEOTIDE SEQUENCE</scope>
    <source>
        <strain evidence="6">14975</strain>
    </source>
</reference>
<dbReference type="Proteomes" id="UP000823964">
    <property type="component" value="Unassembled WGS sequence"/>
</dbReference>
<protein>
    <recommendedName>
        <fullName evidence="2">Pyridoxal phosphate homeostasis protein</fullName>
        <shortName evidence="2">PLP homeostasis protein</shortName>
    </recommendedName>
</protein>
<evidence type="ECO:0000256" key="1">
    <source>
        <dbReference type="ARBA" id="ARBA00022898"/>
    </source>
</evidence>
<evidence type="ECO:0000313" key="7">
    <source>
        <dbReference type="Proteomes" id="UP000823964"/>
    </source>
</evidence>
<dbReference type="NCBIfam" id="TIGR00044">
    <property type="entry name" value="YggS family pyridoxal phosphate-dependent enzyme"/>
    <property type="match status" value="1"/>
</dbReference>
<dbReference type="GO" id="GO:0030170">
    <property type="term" value="F:pyridoxal phosphate binding"/>
    <property type="evidence" value="ECO:0007669"/>
    <property type="project" value="UniProtKB-UniRule"/>
</dbReference>
<dbReference type="Pfam" id="PF01168">
    <property type="entry name" value="Ala_racemase_N"/>
    <property type="match status" value="1"/>
</dbReference>
<dbReference type="InterPro" id="IPR001608">
    <property type="entry name" value="Ala_racemase_N"/>
</dbReference>
<dbReference type="PANTHER" id="PTHR10146:SF14">
    <property type="entry name" value="PYRIDOXAL PHOSPHATE HOMEOSTASIS PROTEIN"/>
    <property type="match status" value="1"/>
</dbReference>
<organism evidence="6 7">
    <name type="scientific">Candidatus Akkermansia intestinigallinarum</name>
    <dbReference type="NCBI Taxonomy" id="2838431"/>
    <lineage>
        <taxon>Bacteria</taxon>
        <taxon>Pseudomonadati</taxon>
        <taxon>Verrucomicrobiota</taxon>
        <taxon>Verrucomicrobiia</taxon>
        <taxon>Verrucomicrobiales</taxon>
        <taxon>Akkermansiaceae</taxon>
        <taxon>Akkermansia</taxon>
    </lineage>
</organism>
<dbReference type="PIRSF" id="PIRSF004848">
    <property type="entry name" value="YBL036c_PLPDEIII"/>
    <property type="match status" value="1"/>
</dbReference>
<proteinExistence type="inferred from homology"/>
<sequence>MYINEQLEEIRRSIREAEKRSGRPEGSVTLLAVSKTFPVSDIMQAYNDGQRLFGENRLQEAQLKVPAMPADCRWHIIGPLQRNKVRKALELGVELIEAVDSLKLAAAISRIAGEMGLVAAILLEVNVDGEASKHGFTPEQLCAEWDELSALPHLDIRGLMCIPAPTENPDDARPAFRRLRDLAEQLRARGPLPLPELSMGMSHDFAVAVEEGSTIVRVGSAIFGKRDYSGSAAGQTR</sequence>
<name>A0A9D1VCI0_9BACT</name>
<evidence type="ECO:0000256" key="4">
    <source>
        <dbReference type="RuleBase" id="RU004514"/>
    </source>
</evidence>
<feature type="domain" description="Alanine racemase N-terminal" evidence="5">
    <location>
        <begin position="7"/>
        <end position="226"/>
    </location>
</feature>
<dbReference type="Gene3D" id="3.20.20.10">
    <property type="entry name" value="Alanine racemase"/>
    <property type="match status" value="1"/>
</dbReference>
<comment type="function">
    <text evidence="2">Pyridoxal 5'-phosphate (PLP)-binding protein, which is involved in PLP homeostasis.</text>
</comment>
<dbReference type="EMBL" id="DXFQ01000161">
    <property type="protein sequence ID" value="HIX20626.1"/>
    <property type="molecule type" value="Genomic_DNA"/>
</dbReference>
<comment type="caution">
    <text evidence="6">The sequence shown here is derived from an EMBL/GenBank/DDBJ whole genome shotgun (WGS) entry which is preliminary data.</text>
</comment>
<dbReference type="AlphaFoldDB" id="A0A9D1VCI0"/>
<evidence type="ECO:0000313" key="6">
    <source>
        <dbReference type="EMBL" id="HIX20626.1"/>
    </source>
</evidence>
<dbReference type="HAMAP" id="MF_02087">
    <property type="entry name" value="PLP_homeostasis"/>
    <property type="match status" value="1"/>
</dbReference>
<evidence type="ECO:0000256" key="3">
    <source>
        <dbReference type="PIRSR" id="PIRSR004848-1"/>
    </source>
</evidence>
<feature type="modified residue" description="N6-(pyridoxal phosphate)lysine" evidence="2 3">
    <location>
        <position position="35"/>
    </location>
</feature>
<accession>A0A9D1VCI0</accession>
<dbReference type="FunFam" id="3.20.20.10:FF:000018">
    <property type="entry name" value="Pyridoxal phosphate homeostasis protein"/>
    <property type="match status" value="1"/>
</dbReference>
<keyword evidence="1 2" id="KW-0663">Pyridoxal phosphate</keyword>
<evidence type="ECO:0000256" key="2">
    <source>
        <dbReference type="HAMAP-Rule" id="MF_02087"/>
    </source>
</evidence>